<dbReference type="Gene3D" id="3.90.1750.20">
    <property type="entry name" value="Putative Large Serine Recombinase, Chain B, Domain 2"/>
    <property type="match status" value="1"/>
</dbReference>
<dbReference type="SMART" id="SM00857">
    <property type="entry name" value="Resolvase"/>
    <property type="match status" value="1"/>
</dbReference>
<dbReference type="Gene3D" id="3.40.50.1390">
    <property type="entry name" value="Resolvase, N-terminal catalytic domain"/>
    <property type="match status" value="1"/>
</dbReference>
<dbReference type="InterPro" id="IPR038109">
    <property type="entry name" value="DNA_bind_recomb_sf"/>
</dbReference>
<organism evidence="2 3">
    <name type="scientific">Enterococcus larvae</name>
    <dbReference type="NCBI Taxonomy" id="2794352"/>
    <lineage>
        <taxon>Bacteria</taxon>
        <taxon>Bacillati</taxon>
        <taxon>Bacillota</taxon>
        <taxon>Bacilli</taxon>
        <taxon>Lactobacillales</taxon>
        <taxon>Enterococcaceae</taxon>
        <taxon>Enterococcus</taxon>
    </lineage>
</organism>
<dbReference type="PANTHER" id="PTHR30461">
    <property type="entry name" value="DNA-INVERTASE FROM LAMBDOID PROPHAGE"/>
    <property type="match status" value="1"/>
</dbReference>
<dbReference type="InterPro" id="IPR025827">
    <property type="entry name" value="Zn_ribbon_recom_dom"/>
</dbReference>
<reference evidence="2 3" key="1">
    <citation type="submission" date="2020-12" db="EMBL/GenBank/DDBJ databases">
        <title>Vagococcus allomyrinae sp. nov. and Enterococcus lavae sp. nov., isolated from the larvae of Allomyrina dichotoma.</title>
        <authorList>
            <person name="Lee S.D."/>
        </authorList>
    </citation>
    <scope>NUCLEOTIDE SEQUENCE [LARGE SCALE GENOMIC DNA]</scope>
    <source>
        <strain evidence="2 3">BWM-S5</strain>
    </source>
</reference>
<comment type="caution">
    <text evidence="2">The sequence shown here is derived from an EMBL/GenBank/DDBJ whole genome shotgun (WGS) entry which is preliminary data.</text>
</comment>
<sequence length="555" mass="64417">MNNRTLTIKDYTQVDLAQVEEITVVYCRLSKDDKNLNESDSIANQKKILREVVEKEQLVNPIYFVDDGITGTSLSYRPAISRAVELVEAGKVNNFIVKDLSRLARNYLDSGKLIEITFPENDVRFIAVSDGFDSSKQSDNDANLLPLRNLFNEWYARDTSKKIRAVKEAKAKAGERMTSNVIYGYKRDPENPKNWMIDPVGAEIVQRIFSEVKTGKSFSKIARELEQDCVETPSRRRLSLGEHPPALSLGLYNWHRTMVEDIIGKMEYLGHTVNGRTRRKSFKDKTIIQLPKEEWLIFEHTHEAIIDQDTFDIVQKMRQHKRVLGSPRFEVGHENLFAGLVFCGTCGSKHYYCAFEKNGQNLDHYKCSKYSRTIDRCENAHYIRKADLEEIVLAELNQLLKVINFDEPTFLKKLEKKFQLESSKATNRQRQKLLADERRYEEIDRIIQRLYEDSLSGKLTDGRFMKMSQTYEEEQTQLIDAISVAKETLSTQENQSLDVSRFMDRVKKYTQQEALSVEIVNELIDKIIIHKPEGTKRNRILTIDIHYNFIGDLKD</sequence>
<proteinExistence type="predicted"/>
<evidence type="ECO:0000313" key="3">
    <source>
        <dbReference type="Proteomes" id="UP000673375"/>
    </source>
</evidence>
<evidence type="ECO:0000259" key="1">
    <source>
        <dbReference type="PROSITE" id="PS51737"/>
    </source>
</evidence>
<dbReference type="InterPro" id="IPR036162">
    <property type="entry name" value="Resolvase-like_N_sf"/>
</dbReference>
<dbReference type="PROSITE" id="PS51737">
    <property type="entry name" value="RECOMBINASE_DNA_BIND"/>
    <property type="match status" value="1"/>
</dbReference>
<dbReference type="Proteomes" id="UP000673375">
    <property type="component" value="Unassembled WGS sequence"/>
</dbReference>
<gene>
    <name evidence="2" type="ORF">I6N96_07905</name>
</gene>
<protein>
    <submittedName>
        <fullName evidence="2">Recombinase family protein</fullName>
    </submittedName>
</protein>
<dbReference type="Pfam" id="PF13408">
    <property type="entry name" value="Zn_ribbon_recom"/>
    <property type="match status" value="1"/>
</dbReference>
<dbReference type="InterPro" id="IPR006119">
    <property type="entry name" value="Resolv_N"/>
</dbReference>
<dbReference type="Pfam" id="PF14287">
    <property type="entry name" value="DUF4368"/>
    <property type="match status" value="1"/>
</dbReference>
<dbReference type="RefSeq" id="WP_209557021.1">
    <property type="nucleotide sequence ID" value="NZ_JAEDXU010000003.1"/>
</dbReference>
<dbReference type="SUPFAM" id="SSF53041">
    <property type="entry name" value="Resolvase-like"/>
    <property type="match status" value="1"/>
</dbReference>
<dbReference type="InterPro" id="IPR025378">
    <property type="entry name" value="DUF4368"/>
</dbReference>
<name>A0ABS4CIE0_9ENTE</name>
<dbReference type="InterPro" id="IPR011109">
    <property type="entry name" value="DNA_bind_recombinase_dom"/>
</dbReference>
<dbReference type="EMBL" id="JAEDXU010000003">
    <property type="protein sequence ID" value="MBP1046205.1"/>
    <property type="molecule type" value="Genomic_DNA"/>
</dbReference>
<dbReference type="InterPro" id="IPR050639">
    <property type="entry name" value="SSR_resolvase"/>
</dbReference>
<dbReference type="Pfam" id="PF00239">
    <property type="entry name" value="Resolvase"/>
    <property type="match status" value="1"/>
</dbReference>
<evidence type="ECO:0000313" key="2">
    <source>
        <dbReference type="EMBL" id="MBP1046205.1"/>
    </source>
</evidence>
<accession>A0ABS4CIE0</accession>
<feature type="domain" description="Recombinase" evidence="1">
    <location>
        <begin position="182"/>
        <end position="324"/>
    </location>
</feature>
<keyword evidence="3" id="KW-1185">Reference proteome</keyword>
<dbReference type="PANTHER" id="PTHR30461:SF23">
    <property type="entry name" value="DNA RECOMBINASE-RELATED"/>
    <property type="match status" value="1"/>
</dbReference>
<dbReference type="Pfam" id="PF07508">
    <property type="entry name" value="Recombinase"/>
    <property type="match status" value="1"/>
</dbReference>